<dbReference type="RefSeq" id="WP_093935654.1">
    <property type="nucleotide sequence ID" value="NZ_NMQT01000073.1"/>
</dbReference>
<organism evidence="3 4">
    <name type="scientific">Amycolatopsis thailandensis</name>
    <dbReference type="NCBI Taxonomy" id="589330"/>
    <lineage>
        <taxon>Bacteria</taxon>
        <taxon>Bacillati</taxon>
        <taxon>Actinomycetota</taxon>
        <taxon>Actinomycetes</taxon>
        <taxon>Pseudonocardiales</taxon>
        <taxon>Pseudonocardiaceae</taxon>
        <taxon>Amycolatopsis</taxon>
    </lineage>
</organism>
<evidence type="ECO:0000313" key="3">
    <source>
        <dbReference type="EMBL" id="OXM53784.1"/>
    </source>
</evidence>
<keyword evidence="2" id="KW-1133">Transmembrane helix</keyword>
<keyword evidence="2" id="KW-0472">Membrane</keyword>
<feature type="compositionally biased region" description="Basic and acidic residues" evidence="1">
    <location>
        <begin position="148"/>
        <end position="160"/>
    </location>
</feature>
<dbReference type="EMBL" id="NMQT01000073">
    <property type="protein sequence ID" value="OXM53784.1"/>
    <property type="molecule type" value="Genomic_DNA"/>
</dbReference>
<gene>
    <name evidence="3" type="ORF">CFP71_21470</name>
</gene>
<protein>
    <submittedName>
        <fullName evidence="3">Uncharacterized protein</fullName>
    </submittedName>
</protein>
<feature type="region of interest" description="Disordered" evidence="1">
    <location>
        <begin position="146"/>
        <end position="172"/>
    </location>
</feature>
<evidence type="ECO:0000256" key="2">
    <source>
        <dbReference type="SAM" id="Phobius"/>
    </source>
</evidence>
<dbReference type="Proteomes" id="UP000215223">
    <property type="component" value="Unassembled WGS sequence"/>
</dbReference>
<keyword evidence="4" id="KW-1185">Reference proteome</keyword>
<accession>A0A229S5A3</accession>
<feature type="transmembrane region" description="Helical" evidence="2">
    <location>
        <begin position="63"/>
        <end position="82"/>
    </location>
</feature>
<reference evidence="3 4" key="1">
    <citation type="submission" date="2017-07" db="EMBL/GenBank/DDBJ databases">
        <title>Amycolatopsis thailandensis Genome sequencing and assembly.</title>
        <authorList>
            <person name="Kaur N."/>
            <person name="Mayilraj S."/>
        </authorList>
    </citation>
    <scope>NUCLEOTIDE SEQUENCE [LARGE SCALE GENOMIC DNA]</scope>
    <source>
        <strain evidence="3 4">JCM 16380</strain>
    </source>
</reference>
<dbReference type="AlphaFoldDB" id="A0A229S5A3"/>
<sequence length="172" mass="18607">MSELWNYVFESAGWAVLGFLGGFLVGRAARDVHRVATAITSEEPVPDDQTSPRPRWRVPTGQFVLGVVVVLLGIITVAQGIVTNSTTRRITECQAAYSNGFADALDARASATADAQTALDELMKAISGYLASPPVPPDKVRAAIGDYLDSRERADAERQQHPYPPPPRDLCK</sequence>
<name>A0A229S5A3_9PSEU</name>
<keyword evidence="2" id="KW-0812">Transmembrane</keyword>
<comment type="caution">
    <text evidence="3">The sequence shown here is derived from an EMBL/GenBank/DDBJ whole genome shotgun (WGS) entry which is preliminary data.</text>
</comment>
<feature type="compositionally biased region" description="Pro residues" evidence="1">
    <location>
        <begin position="162"/>
        <end position="172"/>
    </location>
</feature>
<proteinExistence type="predicted"/>
<dbReference type="OrthoDB" id="3620915at2"/>
<evidence type="ECO:0000256" key="1">
    <source>
        <dbReference type="SAM" id="MobiDB-lite"/>
    </source>
</evidence>
<feature type="transmembrane region" description="Helical" evidence="2">
    <location>
        <begin position="12"/>
        <end position="29"/>
    </location>
</feature>
<evidence type="ECO:0000313" key="4">
    <source>
        <dbReference type="Proteomes" id="UP000215223"/>
    </source>
</evidence>